<comment type="caution">
    <text evidence="1">The sequence shown here is derived from an EMBL/GenBank/DDBJ whole genome shotgun (WGS) entry which is preliminary data.</text>
</comment>
<sequence>MNIRATTTPEHALSYWLSADLVRLAHEVCRGLPPTPTTAHPAWNGLLAALGLARVRSRPYPLLHLDLIEVRLTVAEQQLLASLAGLVPELASALKEEL</sequence>
<gene>
    <name evidence="1" type="ORF">HNR67_003327</name>
</gene>
<dbReference type="RefSeq" id="WP_185003152.1">
    <property type="nucleotide sequence ID" value="NZ_BAAAUI010000085.1"/>
</dbReference>
<dbReference type="EMBL" id="JACHMH010000001">
    <property type="protein sequence ID" value="MBB4677209.1"/>
    <property type="molecule type" value="Genomic_DNA"/>
</dbReference>
<dbReference type="Proteomes" id="UP000533598">
    <property type="component" value="Unassembled WGS sequence"/>
</dbReference>
<accession>A0A7W7CCW6</accession>
<name>A0A7W7CCW6_9PSEU</name>
<reference evidence="1 2" key="1">
    <citation type="submission" date="2020-08" db="EMBL/GenBank/DDBJ databases">
        <title>Sequencing the genomes of 1000 actinobacteria strains.</title>
        <authorList>
            <person name="Klenk H.-P."/>
        </authorList>
    </citation>
    <scope>NUCLEOTIDE SEQUENCE [LARGE SCALE GENOMIC DNA]</scope>
    <source>
        <strain evidence="1 2">DSM 44230</strain>
    </source>
</reference>
<dbReference type="AlphaFoldDB" id="A0A7W7CCW6"/>
<protein>
    <submittedName>
        <fullName evidence="1">Uncharacterized protein</fullName>
    </submittedName>
</protein>
<proteinExistence type="predicted"/>
<evidence type="ECO:0000313" key="1">
    <source>
        <dbReference type="EMBL" id="MBB4677209.1"/>
    </source>
</evidence>
<organism evidence="1 2">
    <name type="scientific">Crossiella cryophila</name>
    <dbReference type="NCBI Taxonomy" id="43355"/>
    <lineage>
        <taxon>Bacteria</taxon>
        <taxon>Bacillati</taxon>
        <taxon>Actinomycetota</taxon>
        <taxon>Actinomycetes</taxon>
        <taxon>Pseudonocardiales</taxon>
        <taxon>Pseudonocardiaceae</taxon>
        <taxon>Crossiella</taxon>
    </lineage>
</organism>
<keyword evidence="2" id="KW-1185">Reference proteome</keyword>
<evidence type="ECO:0000313" key="2">
    <source>
        <dbReference type="Proteomes" id="UP000533598"/>
    </source>
</evidence>